<reference evidence="5 6" key="1">
    <citation type="submission" date="2018-07" db="EMBL/GenBank/DDBJ databases">
        <title>Genome-based reclassification of Weissella jogaejeotgali as Weissella thailandensis.</title>
        <authorList>
            <person name="Chun J."/>
            <person name="Kim B.-Y."/>
            <person name="Kwak M.-J."/>
        </authorList>
    </citation>
    <scope>NUCLEOTIDE SEQUENCE [LARGE SCALE GENOMIC DNA]</scope>
    <source>
        <strain evidence="5 6">KCTC 3751</strain>
    </source>
</reference>
<evidence type="ECO:0000256" key="3">
    <source>
        <dbReference type="ARBA" id="ARBA00023295"/>
    </source>
</evidence>
<evidence type="ECO:0000256" key="2">
    <source>
        <dbReference type="ARBA" id="ARBA00022801"/>
    </source>
</evidence>
<accession>A0ABX9I6A0</accession>
<comment type="caution">
    <text evidence="5">The sequence shown here is derived from an EMBL/GenBank/DDBJ whole genome shotgun (WGS) entry which is preliminary data.</text>
</comment>
<keyword evidence="6" id="KW-1185">Reference proteome</keyword>
<feature type="domain" description="Lytic exoenzyme target recognition" evidence="4">
    <location>
        <begin position="248"/>
        <end position="314"/>
    </location>
</feature>
<keyword evidence="3" id="KW-0326">Glycosidase</keyword>
<dbReference type="InterPro" id="IPR017853">
    <property type="entry name" value="GH"/>
</dbReference>
<dbReference type="SMART" id="SM00641">
    <property type="entry name" value="Glyco_25"/>
    <property type="match status" value="1"/>
</dbReference>
<dbReference type="Gene3D" id="2.40.50.670">
    <property type="match status" value="1"/>
</dbReference>
<dbReference type="PANTHER" id="PTHR34135:SF2">
    <property type="entry name" value="LYSOZYME"/>
    <property type="match status" value="1"/>
</dbReference>
<evidence type="ECO:0000313" key="5">
    <source>
        <dbReference type="EMBL" id="RDS60244.1"/>
    </source>
</evidence>
<sequence length="347" mass="37880">MEVRPMTKFEFNDVANYQPDTLAYFQGLKAKGSGAAIVKITQGTGYINPKATNQVNHADQAGLKTAGYHYAMFGGNVANAHAEAKYFLTHAKARLANGSILALDYEDAATTGTNKNANANAIIAFMQDVKNAGFIPWFYTGKYFINAHVNHVAVNKAFPNATWIAGYPGTSYPDFNYFPSVDGVIAWQYTNNWKSLGLDGSTLLLDWPEGSTTAKPVAKTATKPAPTSKTLGIGAHVQPRWAANDQSRVWQFDTIKQVNGMWQGAEYLEAGGASTFSWTDNGIPLALVDLTDKNGKKLSNQNNAGKGSYFKYNTYFKITKQGNGMSFIVPDSKGAGYGFWVLTKYLY</sequence>
<dbReference type="Pfam" id="PF01183">
    <property type="entry name" value="Glyco_hydro_25"/>
    <property type="match status" value="1"/>
</dbReference>
<evidence type="ECO:0000256" key="1">
    <source>
        <dbReference type="ARBA" id="ARBA00010646"/>
    </source>
</evidence>
<keyword evidence="2" id="KW-0378">Hydrolase</keyword>
<dbReference type="Pfam" id="PF16775">
    <property type="entry name" value="ZoocinA_TRD"/>
    <property type="match status" value="1"/>
</dbReference>
<proteinExistence type="inferred from homology"/>
<protein>
    <recommendedName>
        <fullName evidence="4">Lytic exoenzyme target recognition domain-containing protein</fullName>
    </recommendedName>
</protein>
<comment type="similarity">
    <text evidence="1">Belongs to the glycosyl hydrolase 25 family.</text>
</comment>
<organism evidence="5 6">
    <name type="scientific">Weissella thailandensis</name>
    <dbReference type="NCBI Taxonomy" id="89061"/>
    <lineage>
        <taxon>Bacteria</taxon>
        <taxon>Bacillati</taxon>
        <taxon>Bacillota</taxon>
        <taxon>Bacilli</taxon>
        <taxon>Lactobacillales</taxon>
        <taxon>Lactobacillaceae</taxon>
        <taxon>Weissella</taxon>
    </lineage>
</organism>
<dbReference type="InterPro" id="IPR038263">
    <property type="entry name" value="Lytic_exo_TRD_sf"/>
</dbReference>
<dbReference type="InterPro" id="IPR031898">
    <property type="entry name" value="ZoocinA_TRD"/>
</dbReference>
<dbReference type="Gene3D" id="3.20.20.80">
    <property type="entry name" value="Glycosidases"/>
    <property type="match status" value="1"/>
</dbReference>
<name>A0ABX9I6A0_9LACO</name>
<dbReference type="InterPro" id="IPR018077">
    <property type="entry name" value="Glyco_hydro_fam25_subgr"/>
</dbReference>
<evidence type="ECO:0000259" key="4">
    <source>
        <dbReference type="Pfam" id="PF16775"/>
    </source>
</evidence>
<gene>
    <name evidence="5" type="ORF">DWV05_01475</name>
</gene>
<evidence type="ECO:0000313" key="6">
    <source>
        <dbReference type="Proteomes" id="UP000254492"/>
    </source>
</evidence>
<dbReference type="PANTHER" id="PTHR34135">
    <property type="entry name" value="LYSOZYME"/>
    <property type="match status" value="1"/>
</dbReference>
<dbReference type="EMBL" id="QRAY01000002">
    <property type="protein sequence ID" value="RDS60244.1"/>
    <property type="molecule type" value="Genomic_DNA"/>
</dbReference>
<dbReference type="SUPFAM" id="SSF51445">
    <property type="entry name" value="(Trans)glycosidases"/>
    <property type="match status" value="1"/>
</dbReference>
<dbReference type="InterPro" id="IPR002053">
    <property type="entry name" value="Glyco_hydro_25"/>
</dbReference>
<dbReference type="PROSITE" id="PS51904">
    <property type="entry name" value="GLYCOSYL_HYDROL_F25_2"/>
    <property type="match status" value="1"/>
</dbReference>
<dbReference type="Proteomes" id="UP000254492">
    <property type="component" value="Unassembled WGS sequence"/>
</dbReference>